<dbReference type="InterPro" id="IPR013113">
    <property type="entry name" value="SIP_FAD-bd"/>
</dbReference>
<feature type="domain" description="FAD-binding FR-type" evidence="3">
    <location>
        <begin position="46"/>
        <end position="170"/>
    </location>
</feature>
<dbReference type="SUPFAM" id="SSF63380">
    <property type="entry name" value="Riboflavin synthase domain-like"/>
    <property type="match status" value="1"/>
</dbReference>
<dbReference type="InterPro" id="IPR017927">
    <property type="entry name" value="FAD-bd_FR_type"/>
</dbReference>
<dbReference type="CDD" id="cd06193">
    <property type="entry name" value="siderophore_interacting"/>
    <property type="match status" value="1"/>
</dbReference>
<dbReference type="InterPro" id="IPR039374">
    <property type="entry name" value="SIP_fam"/>
</dbReference>
<comment type="similarity">
    <text evidence="1">Belongs to the SIP oxidoreductase family.</text>
</comment>
<dbReference type="AlphaFoldDB" id="A0A375E7J5"/>
<dbReference type="Gene3D" id="3.40.50.80">
    <property type="entry name" value="Nucleotide-binding domain of ferredoxin-NADP reductase (FNR) module"/>
    <property type="match status" value="1"/>
</dbReference>
<dbReference type="PANTHER" id="PTHR30157">
    <property type="entry name" value="FERRIC REDUCTASE, NADPH-DEPENDENT"/>
    <property type="match status" value="1"/>
</dbReference>
<dbReference type="InterPro" id="IPR039261">
    <property type="entry name" value="FNR_nucleotide-bd"/>
</dbReference>
<dbReference type="PANTHER" id="PTHR30157:SF0">
    <property type="entry name" value="NADPH-DEPENDENT FERRIC-CHELATE REDUCTASE"/>
    <property type="match status" value="1"/>
</dbReference>
<proteinExistence type="inferred from homology"/>
<name>A0A375E7J5_9BURK</name>
<dbReference type="Pfam" id="PF08021">
    <property type="entry name" value="FAD_binding_9"/>
    <property type="match status" value="1"/>
</dbReference>
<protein>
    <submittedName>
        <fullName evidence="4">Siderophore-interacting protein</fullName>
    </submittedName>
</protein>
<evidence type="ECO:0000256" key="2">
    <source>
        <dbReference type="SAM" id="MobiDB-lite"/>
    </source>
</evidence>
<accession>A0A375E7J5</accession>
<dbReference type="InterPro" id="IPR007037">
    <property type="entry name" value="SIP_rossman_dom"/>
</dbReference>
<dbReference type="GO" id="GO:0016491">
    <property type="term" value="F:oxidoreductase activity"/>
    <property type="evidence" value="ECO:0007669"/>
    <property type="project" value="InterPro"/>
</dbReference>
<feature type="region of interest" description="Disordered" evidence="2">
    <location>
        <begin position="1"/>
        <end position="36"/>
    </location>
</feature>
<comment type="caution">
    <text evidence="4">The sequence shown here is derived from an EMBL/GenBank/DDBJ whole genome shotgun (WGS) entry which is preliminary data.</text>
</comment>
<dbReference type="Proteomes" id="UP000256952">
    <property type="component" value="Chromosome CBM2613_b"/>
</dbReference>
<organism evidence="4">
    <name type="scientific">Cupriavidus taiwanensis</name>
    <dbReference type="NCBI Taxonomy" id="164546"/>
    <lineage>
        <taxon>Bacteria</taxon>
        <taxon>Pseudomonadati</taxon>
        <taxon>Pseudomonadota</taxon>
        <taxon>Betaproteobacteria</taxon>
        <taxon>Burkholderiales</taxon>
        <taxon>Burkholderiaceae</taxon>
        <taxon>Cupriavidus</taxon>
    </lineage>
</organism>
<dbReference type="PROSITE" id="PS51384">
    <property type="entry name" value="FAD_FR"/>
    <property type="match status" value="1"/>
</dbReference>
<evidence type="ECO:0000259" key="3">
    <source>
        <dbReference type="PROSITE" id="PS51384"/>
    </source>
</evidence>
<dbReference type="EMBL" id="OFTH01000036">
    <property type="protein sequence ID" value="SOZ68127.1"/>
    <property type="molecule type" value="Genomic_DNA"/>
</dbReference>
<evidence type="ECO:0000313" key="4">
    <source>
        <dbReference type="EMBL" id="SOZ68127.1"/>
    </source>
</evidence>
<dbReference type="FunFam" id="2.40.30.10:FF:000055">
    <property type="entry name" value="Siderophore-interacting family protein"/>
    <property type="match status" value="1"/>
</dbReference>
<reference evidence="4" key="1">
    <citation type="submission" date="2018-01" db="EMBL/GenBank/DDBJ databases">
        <authorList>
            <person name="Clerissi C."/>
        </authorList>
    </citation>
    <scope>NUCLEOTIDE SEQUENCE</scope>
    <source>
        <strain evidence="4">Cupriavidus taiwanensis STM 8556</strain>
    </source>
</reference>
<sequence>MALTLASAFGNRAAQAQRTHTRNRDMTQNTTEPARNLTVERVRHPLKMRLLQVLRTTQVSPQLLRVTLGGADLQYFVSASFDDHVKVFFPAAGDDKPVLPQVTAEGIVFPEGQPRPAARDYTPRRFDAAKQELDLEFVLHGDGPASTWAAQARTGQYLGVGGPRGSFVVPTGFDWHLLVGDDTALPAIGRRLEELGAESRAIVVMEVVDASAQIALPSRAKVEVRWLHRGDAPEGSLLEGALRKLTLPRGEGYVWAAGEGAAMKAVRQYLVTERGIDKKRIRASAYWKRGASAVHETLDD</sequence>
<dbReference type="Gene3D" id="2.40.30.10">
    <property type="entry name" value="Translation factors"/>
    <property type="match status" value="1"/>
</dbReference>
<gene>
    <name evidence="4" type="primary">viuB</name>
    <name evidence="4" type="ORF">CBM2613_B110213</name>
</gene>
<dbReference type="Pfam" id="PF04954">
    <property type="entry name" value="SIP"/>
    <property type="match status" value="1"/>
</dbReference>
<dbReference type="InterPro" id="IPR017938">
    <property type="entry name" value="Riboflavin_synthase-like_b-brl"/>
</dbReference>
<evidence type="ECO:0000256" key="1">
    <source>
        <dbReference type="ARBA" id="ARBA00035644"/>
    </source>
</evidence>